<dbReference type="eggNOG" id="COG3581">
    <property type="taxonomic scope" value="Bacteria"/>
</dbReference>
<dbReference type="InParanoid" id="Q02AJ6"/>
<organism evidence="1">
    <name type="scientific">Solibacter usitatus (strain Ellin6076)</name>
    <dbReference type="NCBI Taxonomy" id="234267"/>
    <lineage>
        <taxon>Bacteria</taxon>
        <taxon>Pseudomonadati</taxon>
        <taxon>Acidobacteriota</taxon>
        <taxon>Terriglobia</taxon>
        <taxon>Bryobacterales</taxon>
        <taxon>Solibacteraceae</taxon>
        <taxon>Candidatus Solibacter</taxon>
    </lineage>
</organism>
<dbReference type="InterPro" id="IPR051805">
    <property type="entry name" value="Dehydratase_Activator_Redct"/>
</dbReference>
<reference evidence="1" key="1">
    <citation type="submission" date="2006-10" db="EMBL/GenBank/DDBJ databases">
        <title>Complete sequence of Solibacter usitatus Ellin6076.</title>
        <authorList>
            <consortium name="US DOE Joint Genome Institute"/>
            <person name="Copeland A."/>
            <person name="Lucas S."/>
            <person name="Lapidus A."/>
            <person name="Barry K."/>
            <person name="Detter J.C."/>
            <person name="Glavina del Rio T."/>
            <person name="Hammon N."/>
            <person name="Israni S."/>
            <person name="Dalin E."/>
            <person name="Tice H."/>
            <person name="Pitluck S."/>
            <person name="Thompson L.S."/>
            <person name="Brettin T."/>
            <person name="Bruce D."/>
            <person name="Han C."/>
            <person name="Tapia R."/>
            <person name="Gilna P."/>
            <person name="Schmutz J."/>
            <person name="Larimer F."/>
            <person name="Land M."/>
            <person name="Hauser L."/>
            <person name="Kyrpides N."/>
            <person name="Mikhailova N."/>
            <person name="Janssen P.H."/>
            <person name="Kuske C.R."/>
            <person name="Richardson P."/>
        </authorList>
    </citation>
    <scope>NUCLEOTIDE SEQUENCE</scope>
    <source>
        <strain evidence="1">Ellin6076</strain>
    </source>
</reference>
<dbReference type="HOGENOM" id="CLU_027953_0_0_0"/>
<dbReference type="STRING" id="234267.Acid_0921"/>
<gene>
    <name evidence="1" type="ordered locus">Acid_0921</name>
</gene>
<dbReference type="PANTHER" id="PTHR32329:SF2">
    <property type="entry name" value="BIFUNCTIONAL PROTEIN [INCLUDES 2-HYDROXYACYL-COA DEHYDRATASE (N-TER) AND ITS ACTIVATOR DOMAIN (C_TERM)"/>
    <property type="match status" value="1"/>
</dbReference>
<dbReference type="PANTHER" id="PTHR32329">
    <property type="entry name" value="BIFUNCTIONAL PROTEIN [INCLUDES 2-HYDROXYACYL-COA DEHYDRATASE (N-TER) AND ITS ACTIVATOR DOMAIN (C_TERM)-RELATED"/>
    <property type="match status" value="1"/>
</dbReference>
<evidence type="ECO:0008006" key="2">
    <source>
        <dbReference type="Google" id="ProtNLM"/>
    </source>
</evidence>
<name>Q02AJ6_SOLUE</name>
<dbReference type="AlphaFoldDB" id="Q02AJ6"/>
<evidence type="ECO:0000313" key="1">
    <source>
        <dbReference type="EMBL" id="ABJ81920.1"/>
    </source>
</evidence>
<dbReference type="KEGG" id="sus:Acid_0921"/>
<dbReference type="EMBL" id="CP000473">
    <property type="protein sequence ID" value="ABJ81920.1"/>
    <property type="molecule type" value="Genomic_DNA"/>
</dbReference>
<sequence length="589" mass="65860">MSTQTVDPKPANAAGLVQIGNSIEDTIQQRLAEERARLEQEAGVVKREVHHFKKPTERAFTAGQRPNTTLLFGGLTWKHEKLVHGALEGLGYRAEAVPTPNVKAFQTGKEYGNNGQCNPTYFTVGNLVQYLQSLEEQGIPKQEIIDRYVFFTAGACGPCRFGMYEAEYRLALRNAGFDGFRVLLFQQSGGLNQSDTEAGLEMNLDFFLGILNALNCGDVMNEVAYAIRPYEVNAGETNRLLDEGMDYMHEVFRKKRPWKLDEGMSKYLGGFSDTAEYLGKFVKQLKGDEYVPALERCRDGFNSVDIDRLRVKPIVKITGEFWAQTTEGDGNFNMFNFLEREGAQVLVEPIGTWIMYMIHQVIQKYKDFKGLEEGAVLPPIWKVGTRAKIEFGFRQKVAKLKLAEAIFKGEYHKIVDALGGIAHHLADQYELQRLGHPFYNSRAGGGEGHLEVAKNIYYSNKDLAHMVLSLKPFGCMPSTQSDGAQSAVVSNYKDMIYLPVETSGEGEINAHSRVQMALGEAKSKAKKEFAAALEANSLTLDECRAFVEAHPETKRPLYQVPHHKGIVGNAANFVYHIRERITADTAKAN</sequence>
<protein>
    <recommendedName>
        <fullName evidence="2">Activator of (R)-2-hydroxyglutaryl-CoA dehydratase</fullName>
    </recommendedName>
</protein>
<accession>Q02AJ6</accession>
<proteinExistence type="predicted"/>